<feature type="non-terminal residue" evidence="2">
    <location>
        <position position="1"/>
    </location>
</feature>
<dbReference type="EMBL" id="SZON01000855">
    <property type="protein sequence ID" value="TKI93707.1"/>
    <property type="molecule type" value="Genomic_DNA"/>
</dbReference>
<protein>
    <submittedName>
        <fullName evidence="2">Uncharacterized protein</fullName>
    </submittedName>
</protein>
<sequence length="72" mass="8201">GLKSNHCFFLFKSRGIASIFENPHAKSIQKFIQFSTNPVTNENPKTRTRSRFPCQSKGPVYHSQLYLNLGSV</sequence>
<dbReference type="Proteomes" id="UP000305222">
    <property type="component" value="Unassembled WGS sequence"/>
</dbReference>
<dbReference type="AlphaFoldDB" id="A0A4U3AYG6"/>
<evidence type="ECO:0000313" key="4">
    <source>
        <dbReference type="Proteomes" id="UP000306037"/>
    </source>
</evidence>
<dbReference type="Proteomes" id="UP000306037">
    <property type="component" value="Unassembled WGS sequence"/>
</dbReference>
<accession>A0A4U3AYG6</accession>
<reference evidence="3 4" key="1">
    <citation type="journal article" date="2019" name="Environ. Microbiol.">
        <title>An active ?-lactamase is a part of an orchestrated cell wall stress resistance network of Bacillus subtilis and related rhizosphere species.</title>
        <authorList>
            <person name="Bucher T."/>
            <person name="Keren-Paz A."/>
            <person name="Hausser J."/>
            <person name="Olender T."/>
            <person name="Cytryn E."/>
            <person name="Kolodkin-Gal I."/>
        </authorList>
    </citation>
    <scope>NUCLEOTIDE SEQUENCE [LARGE SCALE GENOMIC DNA]</scope>
    <source>
        <strain evidence="2 3">I5</strain>
        <strain evidence="1 4">I71</strain>
    </source>
</reference>
<evidence type="ECO:0000313" key="3">
    <source>
        <dbReference type="Proteomes" id="UP000305222"/>
    </source>
</evidence>
<dbReference type="EMBL" id="SZOM01000242">
    <property type="protein sequence ID" value="TKH11438.1"/>
    <property type="molecule type" value="Genomic_DNA"/>
</dbReference>
<gene>
    <name evidence="1" type="ORF">FC694_23810</name>
    <name evidence="2" type="ORF">FC699_17255</name>
</gene>
<comment type="caution">
    <text evidence="2">The sequence shown here is derived from an EMBL/GenBank/DDBJ whole genome shotgun (WGS) entry which is preliminary data.</text>
</comment>
<name>A0A4U3AYG6_9BACI</name>
<proteinExistence type="predicted"/>
<evidence type="ECO:0000313" key="2">
    <source>
        <dbReference type="EMBL" id="TKI93707.1"/>
    </source>
</evidence>
<organism evidence="2 3">
    <name type="scientific">Bacillus wiedmannii</name>
    <dbReference type="NCBI Taxonomy" id="1890302"/>
    <lineage>
        <taxon>Bacteria</taxon>
        <taxon>Bacillati</taxon>
        <taxon>Bacillota</taxon>
        <taxon>Bacilli</taxon>
        <taxon>Bacillales</taxon>
        <taxon>Bacillaceae</taxon>
        <taxon>Bacillus</taxon>
        <taxon>Bacillus cereus group</taxon>
    </lineage>
</organism>
<evidence type="ECO:0000313" key="1">
    <source>
        <dbReference type="EMBL" id="TKH11438.1"/>
    </source>
</evidence>